<sequence>MKDKVVLAFSGGLDTTYCAVYLAETKGLDVYTALVQTGGFSDEELAEVARRAERLQVTKHVTLDETENYYQNCIRYLIFGNILRNQTYPLSVSSERMFQALATVRYAQEIGAKYIAHGSTGAGNDQVRFDLAIQILAPELEILTPIRDLQLSREAEIDFLKEHGVEGNWEKAAYSINKGLWGTSVGGRETLTSHSTLPNEAYPSQLQGQGEQTITLHFEQGELRGLNGKTYDHPVDAIREVERLGALYAVGRDIHVGDTIIGIKGRVGFEAAASLILIKAHHVLEKHVLTKWQLYWKEQLGNWYGMLLHEAQYLEPVMRNIETFLADTQKNVTGQVHVRLSPYRFEVLGIESDHDLMNAKFGSYGEMNRAWTGEDVKGFTKVMGNALKIYYAVNEDEKVAPGSLTQSTDAQS</sequence>
<evidence type="ECO:0000313" key="11">
    <source>
        <dbReference type="Proteomes" id="UP000198510"/>
    </source>
</evidence>
<dbReference type="RefSeq" id="WP_089687601.1">
    <property type="nucleotide sequence ID" value="NZ_FNFO01000013.1"/>
</dbReference>
<comment type="pathway">
    <text evidence="1">Amino-acid biosynthesis; L-arginine biosynthesis; L-arginine from L-ornithine and carbamoyl phosphate: step 2/3.</text>
</comment>
<proteinExistence type="predicted"/>
<dbReference type="GO" id="GO:0004055">
    <property type="term" value="F:argininosuccinate synthase activity"/>
    <property type="evidence" value="ECO:0007669"/>
    <property type="project" value="UniProtKB-EC"/>
</dbReference>
<dbReference type="InterPro" id="IPR024074">
    <property type="entry name" value="AS_cat/multimer_dom_body"/>
</dbReference>
<evidence type="ECO:0000256" key="2">
    <source>
        <dbReference type="ARBA" id="ARBA00012286"/>
    </source>
</evidence>
<dbReference type="GO" id="GO:0006526">
    <property type="term" value="P:L-arginine biosynthetic process"/>
    <property type="evidence" value="ECO:0007669"/>
    <property type="project" value="UniProtKB-UniPathway"/>
</dbReference>
<feature type="domain" description="Arginosuccinate synthase-like N-terminal" evidence="8">
    <location>
        <begin position="4"/>
        <end position="166"/>
    </location>
</feature>
<accession>A0A1G9T7H1</accession>
<evidence type="ECO:0000259" key="9">
    <source>
        <dbReference type="Pfam" id="PF20979"/>
    </source>
</evidence>
<organism evidence="10 11">
    <name type="scientific">Catalinimonas alkaloidigena</name>
    <dbReference type="NCBI Taxonomy" id="1075417"/>
    <lineage>
        <taxon>Bacteria</taxon>
        <taxon>Pseudomonadati</taxon>
        <taxon>Bacteroidota</taxon>
        <taxon>Cytophagia</taxon>
        <taxon>Cytophagales</taxon>
        <taxon>Catalimonadaceae</taxon>
        <taxon>Catalinimonas</taxon>
    </lineage>
</organism>
<protein>
    <recommendedName>
        <fullName evidence="2">argininosuccinate synthase</fullName>
        <ecNumber evidence="2">6.3.4.5</ecNumber>
    </recommendedName>
</protein>
<dbReference type="Gene3D" id="3.40.50.620">
    <property type="entry name" value="HUPs"/>
    <property type="match status" value="1"/>
</dbReference>
<dbReference type="InterPro" id="IPR014729">
    <property type="entry name" value="Rossmann-like_a/b/a_fold"/>
</dbReference>
<dbReference type="SUPFAM" id="SSF52402">
    <property type="entry name" value="Adenine nucleotide alpha hydrolases-like"/>
    <property type="match status" value="1"/>
</dbReference>
<keyword evidence="7" id="KW-0067">ATP-binding</keyword>
<evidence type="ECO:0000256" key="4">
    <source>
        <dbReference type="ARBA" id="ARBA00022598"/>
    </source>
</evidence>
<dbReference type="InterPro" id="IPR023434">
    <property type="entry name" value="Arginosuc_synth_type_1_subfam"/>
</dbReference>
<evidence type="ECO:0000256" key="1">
    <source>
        <dbReference type="ARBA" id="ARBA00004967"/>
    </source>
</evidence>
<dbReference type="CDD" id="cd01999">
    <property type="entry name" value="ASS"/>
    <property type="match status" value="1"/>
</dbReference>
<evidence type="ECO:0000256" key="3">
    <source>
        <dbReference type="ARBA" id="ARBA00022571"/>
    </source>
</evidence>
<keyword evidence="4" id="KW-0436">Ligase</keyword>
<dbReference type="InterPro" id="IPR048268">
    <property type="entry name" value="Arginosuc_syn_C"/>
</dbReference>
<name>A0A1G9T7H1_9BACT</name>
<dbReference type="PANTHER" id="PTHR11587">
    <property type="entry name" value="ARGININOSUCCINATE SYNTHASE"/>
    <property type="match status" value="1"/>
</dbReference>
<evidence type="ECO:0000256" key="7">
    <source>
        <dbReference type="ARBA" id="ARBA00022840"/>
    </source>
</evidence>
<dbReference type="GO" id="GO:0005524">
    <property type="term" value="F:ATP binding"/>
    <property type="evidence" value="ECO:0007669"/>
    <property type="project" value="UniProtKB-KW"/>
</dbReference>
<keyword evidence="5" id="KW-0028">Amino-acid biosynthesis</keyword>
<dbReference type="GO" id="GO:0000053">
    <property type="term" value="P:argininosuccinate metabolic process"/>
    <property type="evidence" value="ECO:0007669"/>
    <property type="project" value="TreeGrafter"/>
</dbReference>
<dbReference type="EMBL" id="FNFO01000013">
    <property type="protein sequence ID" value="SDM43035.1"/>
    <property type="molecule type" value="Genomic_DNA"/>
</dbReference>
<dbReference type="Pfam" id="PF00764">
    <property type="entry name" value="Arginosuc_synth"/>
    <property type="match status" value="1"/>
</dbReference>
<feature type="domain" description="Arginosuccinate synthase C-terminal" evidence="9">
    <location>
        <begin position="174"/>
        <end position="390"/>
    </location>
</feature>
<gene>
    <name evidence="10" type="ORF">SAMN05421823_11395</name>
</gene>
<dbReference type="PANTHER" id="PTHR11587:SF2">
    <property type="entry name" value="ARGININOSUCCINATE SYNTHASE"/>
    <property type="match status" value="1"/>
</dbReference>
<dbReference type="InterPro" id="IPR001518">
    <property type="entry name" value="Arginosuc_synth"/>
</dbReference>
<dbReference type="InterPro" id="IPR048267">
    <property type="entry name" value="Arginosuc_syn_N"/>
</dbReference>
<keyword evidence="11" id="KW-1185">Reference proteome</keyword>
<dbReference type="Gene3D" id="3.90.1260.10">
    <property type="entry name" value="Argininosuccinate synthetase, chain A, domain 2"/>
    <property type="match status" value="1"/>
</dbReference>
<dbReference type="InterPro" id="IPR018223">
    <property type="entry name" value="Arginosuc_synth_CS"/>
</dbReference>
<dbReference type="Proteomes" id="UP000198510">
    <property type="component" value="Unassembled WGS sequence"/>
</dbReference>
<dbReference type="AlphaFoldDB" id="A0A1G9T7H1"/>
<dbReference type="OrthoDB" id="9801641at2"/>
<keyword evidence="6" id="KW-0547">Nucleotide-binding</keyword>
<dbReference type="GO" id="GO:0000050">
    <property type="term" value="P:urea cycle"/>
    <property type="evidence" value="ECO:0007669"/>
    <property type="project" value="TreeGrafter"/>
</dbReference>
<evidence type="ECO:0000256" key="6">
    <source>
        <dbReference type="ARBA" id="ARBA00022741"/>
    </source>
</evidence>
<dbReference type="GO" id="GO:0005737">
    <property type="term" value="C:cytoplasm"/>
    <property type="evidence" value="ECO:0007669"/>
    <property type="project" value="TreeGrafter"/>
</dbReference>
<dbReference type="EC" id="6.3.4.5" evidence="2"/>
<dbReference type="SUPFAM" id="SSF69864">
    <property type="entry name" value="Argininosuccinate synthetase, C-terminal domain"/>
    <property type="match status" value="1"/>
</dbReference>
<evidence type="ECO:0000259" key="8">
    <source>
        <dbReference type="Pfam" id="PF00764"/>
    </source>
</evidence>
<evidence type="ECO:0000256" key="5">
    <source>
        <dbReference type="ARBA" id="ARBA00022605"/>
    </source>
</evidence>
<dbReference type="UniPathway" id="UPA00068">
    <property type="reaction ID" value="UER00113"/>
</dbReference>
<dbReference type="Pfam" id="PF20979">
    <property type="entry name" value="Arginosuc_syn_C"/>
    <property type="match status" value="1"/>
</dbReference>
<dbReference type="STRING" id="1075417.SAMN05421823_11395"/>
<dbReference type="PROSITE" id="PS00564">
    <property type="entry name" value="ARGININOSUCCIN_SYN_1"/>
    <property type="match status" value="1"/>
</dbReference>
<keyword evidence="3" id="KW-0055">Arginine biosynthesis</keyword>
<evidence type="ECO:0000313" key="10">
    <source>
        <dbReference type="EMBL" id="SDM43035.1"/>
    </source>
</evidence>
<reference evidence="10 11" key="1">
    <citation type="submission" date="2016-10" db="EMBL/GenBank/DDBJ databases">
        <authorList>
            <person name="de Groot N.N."/>
        </authorList>
    </citation>
    <scope>NUCLEOTIDE SEQUENCE [LARGE SCALE GENOMIC DNA]</scope>
    <source>
        <strain evidence="10 11">DSM 25186</strain>
    </source>
</reference>